<evidence type="ECO:0000256" key="8">
    <source>
        <dbReference type="ARBA" id="ARBA00023306"/>
    </source>
</evidence>
<dbReference type="InterPro" id="IPR036615">
    <property type="entry name" value="Mur_ligase_C_dom_sf"/>
</dbReference>
<proteinExistence type="inferred from homology"/>
<evidence type="ECO:0000256" key="3">
    <source>
        <dbReference type="ARBA" id="ARBA00022618"/>
    </source>
</evidence>
<feature type="domain" description="Mur ligase C-terminal" evidence="13">
    <location>
        <begin position="328"/>
        <end position="439"/>
    </location>
</feature>
<evidence type="ECO:0000259" key="13">
    <source>
        <dbReference type="Pfam" id="PF02875"/>
    </source>
</evidence>
<dbReference type="InterPro" id="IPR005863">
    <property type="entry name" value="UDP-N-AcMur_synth"/>
</dbReference>
<evidence type="ECO:0000256" key="9">
    <source>
        <dbReference type="ARBA" id="ARBA00023316"/>
    </source>
</evidence>
<dbReference type="Pfam" id="PF01225">
    <property type="entry name" value="Mur_ligase"/>
    <property type="match status" value="1"/>
</dbReference>
<dbReference type="Pfam" id="PF08245">
    <property type="entry name" value="Mur_ligase_M"/>
    <property type="match status" value="1"/>
</dbReference>
<evidence type="ECO:0000313" key="16">
    <source>
        <dbReference type="Proteomes" id="UP000218366"/>
    </source>
</evidence>
<keyword evidence="9 10" id="KW-0961">Cell wall biogenesis/degradation</keyword>
<dbReference type="GO" id="GO:0008766">
    <property type="term" value="F:UDP-N-acetylmuramoylalanyl-D-glutamyl-2,6-diaminopimelate-D-alanyl-D-alanine ligase activity"/>
    <property type="evidence" value="ECO:0007669"/>
    <property type="project" value="RHEA"/>
</dbReference>
<sequence length="460" mass="46968">MTLWTAAEIAAATNGVVHGGFAVTGVAFDSREVGPGDLFVALTGESTDGHRFVDQAFVQGAAGAIVSQPTNHPHVRVADTTAALEALARASRARSAAKIIGVTGSAGKTGTKEALHAALNRIEPGEAHKSVKSYNNHTGVPLSLARMPRGTRFGVFEMGMNHAGELAALTRIVRPHIAIVTTIAPAHTEFFPSVEAIADAKGEIFQGLEPGGTAVVPFDSPYRDRLVGAARPYAGRVVTFGLNEGADVRAIEVMPAATGSFVVAKVGARELSFTLSQPGAHWVANAMAVLAAVDAAGGDLAQAGLALAELGGLAGRGAQVDVAVGEGTARLIDESYNANPASMRATLKVLAATPAARRIAVLGEMRELGQESAAYHAALARPIAEAGVEYAVLVGDGMTPLARVLEGRVPFVHVPRAADAGEALEAVLAAGDAVLVKGSNGVGLSAVVAALTRTRQTCST</sequence>
<evidence type="ECO:0000256" key="4">
    <source>
        <dbReference type="ARBA" id="ARBA00022741"/>
    </source>
</evidence>
<organism evidence="15 16">
    <name type="scientific">Sphingomonas spermidinifaciens</name>
    <dbReference type="NCBI Taxonomy" id="1141889"/>
    <lineage>
        <taxon>Bacteria</taxon>
        <taxon>Pseudomonadati</taxon>
        <taxon>Pseudomonadota</taxon>
        <taxon>Alphaproteobacteria</taxon>
        <taxon>Sphingomonadales</taxon>
        <taxon>Sphingomonadaceae</taxon>
        <taxon>Sphingomonas</taxon>
    </lineage>
</organism>
<dbReference type="UniPathway" id="UPA00219"/>
<gene>
    <name evidence="10" type="primary">murF</name>
    <name evidence="15" type="ORF">COC42_04795</name>
</gene>
<dbReference type="NCBIfam" id="TIGR01143">
    <property type="entry name" value="murF"/>
    <property type="match status" value="1"/>
</dbReference>
<dbReference type="PANTHER" id="PTHR43024">
    <property type="entry name" value="UDP-N-ACETYLMURAMOYL-TRIPEPTIDE--D-ALANYL-D-ALANINE LIGASE"/>
    <property type="match status" value="1"/>
</dbReference>
<dbReference type="HAMAP" id="MF_02019">
    <property type="entry name" value="MurF"/>
    <property type="match status" value="1"/>
</dbReference>
<evidence type="ECO:0000256" key="10">
    <source>
        <dbReference type="HAMAP-Rule" id="MF_02019"/>
    </source>
</evidence>
<keyword evidence="8 10" id="KW-0131">Cell cycle</keyword>
<dbReference type="InterPro" id="IPR004101">
    <property type="entry name" value="Mur_ligase_C"/>
</dbReference>
<dbReference type="GO" id="GO:0047480">
    <property type="term" value="F:UDP-N-acetylmuramoyl-tripeptide-D-alanyl-D-alanine ligase activity"/>
    <property type="evidence" value="ECO:0007669"/>
    <property type="project" value="UniProtKB-UniRule"/>
</dbReference>
<protein>
    <recommendedName>
        <fullName evidence="10 11">UDP-N-acetylmuramoyl-tripeptide--D-alanyl-D-alanine ligase</fullName>
        <ecNumber evidence="10 11">6.3.2.10</ecNumber>
    </recommendedName>
    <alternativeName>
        <fullName evidence="10">D-alanyl-D-alanine-adding enzyme</fullName>
    </alternativeName>
</protein>
<dbReference type="GO" id="GO:0071555">
    <property type="term" value="P:cell wall organization"/>
    <property type="evidence" value="ECO:0007669"/>
    <property type="project" value="UniProtKB-KW"/>
</dbReference>
<comment type="caution">
    <text evidence="15">The sequence shown here is derived from an EMBL/GenBank/DDBJ whole genome shotgun (WGS) entry which is preliminary data.</text>
</comment>
<evidence type="ECO:0000256" key="11">
    <source>
        <dbReference type="RuleBase" id="RU004136"/>
    </source>
</evidence>
<keyword evidence="3 10" id="KW-0132">Cell division</keyword>
<dbReference type="PANTHER" id="PTHR43024:SF1">
    <property type="entry name" value="UDP-N-ACETYLMURAMOYL-TRIPEPTIDE--D-ALANYL-D-ALANINE LIGASE"/>
    <property type="match status" value="1"/>
</dbReference>
<dbReference type="Proteomes" id="UP000218366">
    <property type="component" value="Unassembled WGS sequence"/>
</dbReference>
<evidence type="ECO:0000256" key="5">
    <source>
        <dbReference type="ARBA" id="ARBA00022840"/>
    </source>
</evidence>
<name>A0A2A4BAC2_9SPHN</name>
<comment type="subcellular location">
    <subcellularLocation>
        <location evidence="10 11">Cytoplasm</location>
    </subcellularLocation>
</comment>
<dbReference type="Pfam" id="PF02875">
    <property type="entry name" value="Mur_ligase_C"/>
    <property type="match status" value="1"/>
</dbReference>
<dbReference type="GO" id="GO:0005524">
    <property type="term" value="F:ATP binding"/>
    <property type="evidence" value="ECO:0007669"/>
    <property type="project" value="UniProtKB-UniRule"/>
</dbReference>
<comment type="catalytic activity">
    <reaction evidence="10 11">
        <text>D-alanyl-D-alanine + UDP-N-acetyl-alpha-D-muramoyl-L-alanyl-gamma-D-glutamyl-meso-2,6-diaminopimelate + ATP = UDP-N-acetyl-alpha-D-muramoyl-L-alanyl-gamma-D-glutamyl-meso-2,6-diaminopimeloyl-D-alanyl-D-alanine + ADP + phosphate + H(+)</text>
        <dbReference type="Rhea" id="RHEA:28374"/>
        <dbReference type="ChEBI" id="CHEBI:15378"/>
        <dbReference type="ChEBI" id="CHEBI:30616"/>
        <dbReference type="ChEBI" id="CHEBI:43474"/>
        <dbReference type="ChEBI" id="CHEBI:57822"/>
        <dbReference type="ChEBI" id="CHEBI:61386"/>
        <dbReference type="ChEBI" id="CHEBI:83905"/>
        <dbReference type="ChEBI" id="CHEBI:456216"/>
        <dbReference type="EC" id="6.3.2.10"/>
    </reaction>
</comment>
<dbReference type="OrthoDB" id="9801978at2"/>
<accession>A0A2A4BAC2</accession>
<dbReference type="Gene3D" id="3.40.1190.10">
    <property type="entry name" value="Mur-like, catalytic domain"/>
    <property type="match status" value="1"/>
</dbReference>
<keyword evidence="2 10" id="KW-0436">Ligase</keyword>
<evidence type="ECO:0000256" key="6">
    <source>
        <dbReference type="ARBA" id="ARBA00022960"/>
    </source>
</evidence>
<dbReference type="InterPro" id="IPR035911">
    <property type="entry name" value="MurE/MurF_N"/>
</dbReference>
<keyword evidence="4 10" id="KW-0547">Nucleotide-binding</keyword>
<dbReference type="InterPro" id="IPR013221">
    <property type="entry name" value="Mur_ligase_cen"/>
</dbReference>
<dbReference type="InterPro" id="IPR000713">
    <property type="entry name" value="Mur_ligase_N"/>
</dbReference>
<feature type="domain" description="Mur ligase N-terminal catalytic" evidence="12">
    <location>
        <begin position="23"/>
        <end position="77"/>
    </location>
</feature>
<comment type="function">
    <text evidence="10 11">Involved in cell wall formation. Catalyzes the final step in the synthesis of UDP-N-acetylmuramoyl-pentapeptide, the precursor of murein.</text>
</comment>
<dbReference type="InterPro" id="IPR036565">
    <property type="entry name" value="Mur-like_cat_sf"/>
</dbReference>
<dbReference type="GO" id="GO:0005737">
    <property type="term" value="C:cytoplasm"/>
    <property type="evidence" value="ECO:0007669"/>
    <property type="project" value="UniProtKB-SubCell"/>
</dbReference>
<dbReference type="SUPFAM" id="SSF63418">
    <property type="entry name" value="MurE/MurF N-terminal domain"/>
    <property type="match status" value="1"/>
</dbReference>
<dbReference type="EMBL" id="NWMW01000001">
    <property type="protein sequence ID" value="PCD04709.1"/>
    <property type="molecule type" value="Genomic_DNA"/>
</dbReference>
<dbReference type="SUPFAM" id="SSF53244">
    <property type="entry name" value="MurD-like peptide ligases, peptide-binding domain"/>
    <property type="match status" value="1"/>
</dbReference>
<evidence type="ECO:0000313" key="15">
    <source>
        <dbReference type="EMBL" id="PCD04709.1"/>
    </source>
</evidence>
<keyword evidence="7 10" id="KW-0573">Peptidoglycan synthesis</keyword>
<feature type="domain" description="Mur ligase central" evidence="14">
    <location>
        <begin position="102"/>
        <end position="293"/>
    </location>
</feature>
<comment type="pathway">
    <text evidence="10 11">Cell wall biogenesis; peptidoglycan biosynthesis.</text>
</comment>
<comment type="caution">
    <text evidence="10">Lacks conserved residue(s) required for the propagation of feature annotation.</text>
</comment>
<dbReference type="GO" id="GO:0008360">
    <property type="term" value="P:regulation of cell shape"/>
    <property type="evidence" value="ECO:0007669"/>
    <property type="project" value="UniProtKB-KW"/>
</dbReference>
<keyword evidence="1 10" id="KW-0963">Cytoplasm</keyword>
<dbReference type="Gene3D" id="3.40.1390.10">
    <property type="entry name" value="MurE/MurF, N-terminal domain"/>
    <property type="match status" value="1"/>
</dbReference>
<evidence type="ECO:0000256" key="2">
    <source>
        <dbReference type="ARBA" id="ARBA00022598"/>
    </source>
</evidence>
<dbReference type="Gene3D" id="3.90.190.20">
    <property type="entry name" value="Mur ligase, C-terminal domain"/>
    <property type="match status" value="1"/>
</dbReference>
<keyword evidence="6 10" id="KW-0133">Cell shape</keyword>
<keyword evidence="5 10" id="KW-0067">ATP-binding</keyword>
<dbReference type="AlphaFoldDB" id="A0A2A4BAC2"/>
<keyword evidence="16" id="KW-1185">Reference proteome</keyword>
<evidence type="ECO:0000259" key="12">
    <source>
        <dbReference type="Pfam" id="PF01225"/>
    </source>
</evidence>
<reference evidence="15 16" key="1">
    <citation type="submission" date="2017-09" db="EMBL/GenBank/DDBJ databases">
        <title>Sphingomonas spermidinifaciens 9NM-10, whole genome shotgun sequence.</title>
        <authorList>
            <person name="Feng G."/>
            <person name="Zhu H."/>
        </authorList>
    </citation>
    <scope>NUCLEOTIDE SEQUENCE [LARGE SCALE GENOMIC DNA]</scope>
    <source>
        <strain evidence="15 16">9NM-10</strain>
    </source>
</reference>
<evidence type="ECO:0000256" key="7">
    <source>
        <dbReference type="ARBA" id="ARBA00022984"/>
    </source>
</evidence>
<comment type="similarity">
    <text evidence="10">Belongs to the MurCDEF family. MurF subfamily.</text>
</comment>
<evidence type="ECO:0000259" key="14">
    <source>
        <dbReference type="Pfam" id="PF08245"/>
    </source>
</evidence>
<dbReference type="RefSeq" id="WP_096343099.1">
    <property type="nucleotide sequence ID" value="NZ_NWMW01000001.1"/>
</dbReference>
<dbReference type="EC" id="6.3.2.10" evidence="10 11"/>
<dbReference type="SUPFAM" id="SSF53623">
    <property type="entry name" value="MurD-like peptide ligases, catalytic domain"/>
    <property type="match status" value="1"/>
</dbReference>
<dbReference type="InterPro" id="IPR051046">
    <property type="entry name" value="MurCDEF_CellWall_CoF430Synth"/>
</dbReference>
<dbReference type="GO" id="GO:0009252">
    <property type="term" value="P:peptidoglycan biosynthetic process"/>
    <property type="evidence" value="ECO:0007669"/>
    <property type="project" value="UniProtKB-UniRule"/>
</dbReference>
<dbReference type="GO" id="GO:0051301">
    <property type="term" value="P:cell division"/>
    <property type="evidence" value="ECO:0007669"/>
    <property type="project" value="UniProtKB-KW"/>
</dbReference>
<evidence type="ECO:0000256" key="1">
    <source>
        <dbReference type="ARBA" id="ARBA00022490"/>
    </source>
</evidence>